<name>A0A8D4UWA0_9FIRM</name>
<dbReference type="PANTHER" id="PTHR34135:SF2">
    <property type="entry name" value="LYSOZYME"/>
    <property type="match status" value="1"/>
</dbReference>
<dbReference type="SUPFAM" id="SSF51445">
    <property type="entry name" value="(Trans)glycosidases"/>
    <property type="match status" value="1"/>
</dbReference>
<dbReference type="PANTHER" id="PTHR34135">
    <property type="entry name" value="LYSOZYME"/>
    <property type="match status" value="1"/>
</dbReference>
<organism evidence="2 3">
    <name type="scientific">Dialister hominis</name>
    <dbReference type="NCBI Taxonomy" id="2582419"/>
    <lineage>
        <taxon>Bacteria</taxon>
        <taxon>Bacillati</taxon>
        <taxon>Bacillota</taxon>
        <taxon>Negativicutes</taxon>
        <taxon>Veillonellales</taxon>
        <taxon>Veillonellaceae</taxon>
        <taxon>Dialister</taxon>
    </lineage>
</organism>
<proteinExistence type="inferred from homology"/>
<evidence type="ECO:0008006" key="4">
    <source>
        <dbReference type="Google" id="ProtNLM"/>
    </source>
</evidence>
<dbReference type="RefSeq" id="WP_144269347.1">
    <property type="nucleotide sequence ID" value="NZ_AP019697.1"/>
</dbReference>
<dbReference type="AlphaFoldDB" id="A0A8D4UWA0"/>
<protein>
    <recommendedName>
        <fullName evidence="4">Glycosyl hydrolase family 25</fullName>
    </recommendedName>
</protein>
<dbReference type="GO" id="GO:0003796">
    <property type="term" value="F:lysozyme activity"/>
    <property type="evidence" value="ECO:0007669"/>
    <property type="project" value="InterPro"/>
</dbReference>
<evidence type="ECO:0000313" key="3">
    <source>
        <dbReference type="Proteomes" id="UP000320585"/>
    </source>
</evidence>
<dbReference type="GO" id="GO:0009253">
    <property type="term" value="P:peptidoglycan catabolic process"/>
    <property type="evidence" value="ECO:0007669"/>
    <property type="project" value="InterPro"/>
</dbReference>
<evidence type="ECO:0000256" key="1">
    <source>
        <dbReference type="ARBA" id="ARBA00010646"/>
    </source>
</evidence>
<dbReference type="OrthoDB" id="9802228at2"/>
<dbReference type="PROSITE" id="PS51904">
    <property type="entry name" value="GLYCOSYL_HYDROL_F25_2"/>
    <property type="match status" value="1"/>
</dbReference>
<dbReference type="InterPro" id="IPR017853">
    <property type="entry name" value="GH"/>
</dbReference>
<dbReference type="KEGG" id="dho:Dia5BBH33_21320"/>
<reference evidence="3" key="1">
    <citation type="submission" date="2019-05" db="EMBL/GenBank/DDBJ databases">
        <title>Complete genome sequencing of Dialister sp. strain 5BBH33.</title>
        <authorList>
            <person name="Sakamoto M."/>
            <person name="Murakami T."/>
            <person name="Mori H."/>
        </authorList>
    </citation>
    <scope>NUCLEOTIDE SEQUENCE [LARGE SCALE GENOMIC DNA]</scope>
    <source>
        <strain evidence="3">5BBH33</strain>
    </source>
</reference>
<dbReference type="GeneID" id="92717325"/>
<dbReference type="GO" id="GO:0016052">
    <property type="term" value="P:carbohydrate catabolic process"/>
    <property type="evidence" value="ECO:0007669"/>
    <property type="project" value="TreeGrafter"/>
</dbReference>
<comment type="similarity">
    <text evidence="1">Belongs to the glycosyl hydrolase 25 family.</text>
</comment>
<keyword evidence="3" id="KW-1185">Reference proteome</keyword>
<gene>
    <name evidence="2" type="ORF">Dia5BBH33_21320</name>
</gene>
<dbReference type="Gene3D" id="3.20.20.80">
    <property type="entry name" value="Glycosidases"/>
    <property type="match status" value="1"/>
</dbReference>
<dbReference type="GO" id="GO:0016998">
    <property type="term" value="P:cell wall macromolecule catabolic process"/>
    <property type="evidence" value="ECO:0007669"/>
    <property type="project" value="InterPro"/>
</dbReference>
<accession>A0A8D4UWA0</accession>
<evidence type="ECO:0000313" key="2">
    <source>
        <dbReference type="EMBL" id="BBK26197.1"/>
    </source>
</evidence>
<sequence>MRKGIDVSCFNDGVDWKDVRGAGMEFAIIRLGYGHRHLDELFYKHVNGALDAGLLVGTYYYSYALCPEDAKDEARFTVDILEDCGLPPERLAMGCWFDMEDADEWKTKHDALDPFLLTDMCAAYVEQMEDLGYPAGVYASLSWLEDLIETRDLPLGTPLWCARWGNEPGFPGVRLWQYTDKLPIGNQYFDGDIWF</sequence>
<dbReference type="Pfam" id="PF01183">
    <property type="entry name" value="Glyco_hydro_25"/>
    <property type="match status" value="1"/>
</dbReference>
<dbReference type="EMBL" id="AP019697">
    <property type="protein sequence ID" value="BBK26197.1"/>
    <property type="molecule type" value="Genomic_DNA"/>
</dbReference>
<dbReference type="Proteomes" id="UP000320585">
    <property type="component" value="Chromosome"/>
</dbReference>
<dbReference type="InterPro" id="IPR002053">
    <property type="entry name" value="Glyco_hydro_25"/>
</dbReference>